<dbReference type="EMBL" id="JBHRTI010000010">
    <property type="protein sequence ID" value="MFC3149079.1"/>
    <property type="molecule type" value="Genomic_DNA"/>
</dbReference>
<evidence type="ECO:0000313" key="3">
    <source>
        <dbReference type="Proteomes" id="UP001595556"/>
    </source>
</evidence>
<protein>
    <submittedName>
        <fullName evidence="2">DUF2059 domain-containing protein</fullName>
    </submittedName>
</protein>
<dbReference type="InterPro" id="IPR018637">
    <property type="entry name" value="DUF2059"/>
</dbReference>
<gene>
    <name evidence="2" type="ORF">ACFOEN_15745</name>
</gene>
<dbReference type="RefSeq" id="WP_377305562.1">
    <property type="nucleotide sequence ID" value="NZ_CP180191.1"/>
</dbReference>
<dbReference type="Pfam" id="PF09832">
    <property type="entry name" value="DUF2059"/>
    <property type="match status" value="1"/>
</dbReference>
<sequence length="192" mass="21337">MTPTTSSLHTEVQRVLPHHPISPGDSMLALNRLLCAAALVLAAHGVQAAEPSEASLETLMVVSRAERNIDAVFSAMQPMLKRMRTEMMPGTLSAEEEKRLDAMEAKMLGVIRDELSWAKLKPLTMQIYRESFTQSEVDGLIAFYQTPAGQAFIEKMPLVMQKSMMMTQSRMKPMMERIQQIAQEAAAEGGKK</sequence>
<keyword evidence="3" id="KW-1185">Reference proteome</keyword>
<name>A0ABV7H8Y4_9BURK</name>
<proteinExistence type="predicted"/>
<dbReference type="Proteomes" id="UP001595556">
    <property type="component" value="Unassembled WGS sequence"/>
</dbReference>
<evidence type="ECO:0000259" key="1">
    <source>
        <dbReference type="Pfam" id="PF09832"/>
    </source>
</evidence>
<reference evidence="3" key="1">
    <citation type="journal article" date="2019" name="Int. J. Syst. Evol. Microbiol.">
        <title>The Global Catalogue of Microorganisms (GCM) 10K type strain sequencing project: providing services to taxonomists for standard genome sequencing and annotation.</title>
        <authorList>
            <consortium name="The Broad Institute Genomics Platform"/>
            <consortium name="The Broad Institute Genome Sequencing Center for Infectious Disease"/>
            <person name="Wu L."/>
            <person name="Ma J."/>
        </authorList>
    </citation>
    <scope>NUCLEOTIDE SEQUENCE [LARGE SCALE GENOMIC DNA]</scope>
    <source>
        <strain evidence="3">KCTC 52168</strain>
    </source>
</reference>
<organism evidence="2 3">
    <name type="scientific">Piscinibacterium candidicorallinum</name>
    <dbReference type="NCBI Taxonomy" id="1793872"/>
    <lineage>
        <taxon>Bacteria</taxon>
        <taxon>Pseudomonadati</taxon>
        <taxon>Pseudomonadota</taxon>
        <taxon>Betaproteobacteria</taxon>
        <taxon>Burkholderiales</taxon>
        <taxon>Piscinibacterium</taxon>
    </lineage>
</organism>
<comment type="caution">
    <text evidence="2">The sequence shown here is derived from an EMBL/GenBank/DDBJ whole genome shotgun (WGS) entry which is preliminary data.</text>
</comment>
<evidence type="ECO:0000313" key="2">
    <source>
        <dbReference type="EMBL" id="MFC3149079.1"/>
    </source>
</evidence>
<feature type="domain" description="DUF2059" evidence="1">
    <location>
        <begin position="119"/>
        <end position="176"/>
    </location>
</feature>
<accession>A0ABV7H8Y4</accession>